<reference evidence="5" key="3">
    <citation type="submission" date="2025-09" db="UniProtKB">
        <authorList>
            <consortium name="Ensembl"/>
        </authorList>
    </citation>
    <scope>IDENTIFICATION</scope>
</reference>
<dbReference type="GeneID" id="100564601"/>
<dbReference type="SUPFAM" id="SSF52540">
    <property type="entry name" value="P-loop containing nucleoside triphosphate hydrolases"/>
    <property type="match status" value="1"/>
</dbReference>
<reference evidence="5" key="1">
    <citation type="submission" date="2009-12" db="EMBL/GenBank/DDBJ databases">
        <title>The Genome Sequence of Anolis carolinensis (Green Anole Lizard).</title>
        <authorList>
            <consortium name="The Genome Sequencing Platform"/>
            <person name="Di Palma F."/>
            <person name="Alfoldi J."/>
            <person name="Heiman D."/>
            <person name="Young S."/>
            <person name="Grabherr M."/>
            <person name="Johnson J."/>
            <person name="Lander E.S."/>
            <person name="Lindblad-Toh K."/>
        </authorList>
    </citation>
    <scope>NUCLEOTIDE SEQUENCE [LARGE SCALE GENOMIC DNA]</scope>
    <source>
        <strain evidence="5">JBL SC #1</strain>
    </source>
</reference>
<dbReference type="InterPro" id="IPR048422">
    <property type="entry name" value="NOA1/YqeH-like_C"/>
</dbReference>
<feature type="domain" description="NOA1/YqeH-like C-terminal" evidence="4">
    <location>
        <begin position="488"/>
        <end position="588"/>
    </location>
</feature>
<feature type="domain" description="G" evidence="3">
    <location>
        <begin position="273"/>
        <end position="324"/>
    </location>
</feature>
<dbReference type="KEGG" id="acs:100564601"/>
<dbReference type="InterPro" id="IPR027417">
    <property type="entry name" value="P-loop_NTPase"/>
</dbReference>
<evidence type="ECO:0000256" key="1">
    <source>
        <dbReference type="SAM" id="Coils"/>
    </source>
</evidence>
<dbReference type="OrthoDB" id="1696305at2759"/>
<evidence type="ECO:0000259" key="4">
    <source>
        <dbReference type="Pfam" id="PF21516"/>
    </source>
</evidence>
<dbReference type="CDD" id="cd01855">
    <property type="entry name" value="YqeH"/>
    <property type="match status" value="1"/>
</dbReference>
<evidence type="ECO:0000313" key="6">
    <source>
        <dbReference type="Proteomes" id="UP000001646"/>
    </source>
</evidence>
<evidence type="ECO:0000313" key="5">
    <source>
        <dbReference type="Ensembl" id="ENSACAP00000002233.4"/>
    </source>
</evidence>
<dbReference type="AlphaFoldDB" id="H9G649"/>
<dbReference type="PANTHER" id="PTHR46406:SF1">
    <property type="entry name" value="NITRIC OXIDE-ASSOCIATED PROTEIN 1"/>
    <property type="match status" value="1"/>
</dbReference>
<dbReference type="Proteomes" id="UP000001646">
    <property type="component" value="Unplaced"/>
</dbReference>
<dbReference type="InParanoid" id="H9G649"/>
<feature type="compositionally biased region" description="Basic and acidic residues" evidence="2">
    <location>
        <begin position="55"/>
        <end position="73"/>
    </location>
</feature>
<organism evidence="5 6">
    <name type="scientific">Anolis carolinensis</name>
    <name type="common">Green anole</name>
    <name type="synonym">American chameleon</name>
    <dbReference type="NCBI Taxonomy" id="28377"/>
    <lineage>
        <taxon>Eukaryota</taxon>
        <taxon>Metazoa</taxon>
        <taxon>Chordata</taxon>
        <taxon>Craniata</taxon>
        <taxon>Vertebrata</taxon>
        <taxon>Euteleostomi</taxon>
        <taxon>Lepidosauria</taxon>
        <taxon>Squamata</taxon>
        <taxon>Bifurcata</taxon>
        <taxon>Unidentata</taxon>
        <taxon>Episquamata</taxon>
        <taxon>Toxicofera</taxon>
        <taxon>Iguania</taxon>
        <taxon>Dactyloidae</taxon>
        <taxon>Anolis</taxon>
    </lineage>
</organism>
<protein>
    <submittedName>
        <fullName evidence="5">Nitric oxide associated 1</fullName>
    </submittedName>
</protein>
<dbReference type="Bgee" id="ENSACAG00000002327">
    <property type="expression patterns" value="Expressed in dewlap and 13 other cell types or tissues"/>
</dbReference>
<evidence type="ECO:0000256" key="2">
    <source>
        <dbReference type="SAM" id="MobiDB-lite"/>
    </source>
</evidence>
<dbReference type="GO" id="GO:0099617">
    <property type="term" value="C:matrix side of mitochondrial inner membrane"/>
    <property type="evidence" value="ECO:0007669"/>
    <property type="project" value="Ensembl"/>
</dbReference>
<dbReference type="CTD" id="84273"/>
<proteinExistence type="predicted"/>
<dbReference type="Ensembl" id="ENSACAT00000002293.4">
    <property type="protein sequence ID" value="ENSACAP00000002233.4"/>
    <property type="gene ID" value="ENSACAG00000002327.4"/>
</dbReference>
<dbReference type="GeneTree" id="ENSGT00390000001695"/>
<dbReference type="GO" id="GO:0007005">
    <property type="term" value="P:mitochondrion organization"/>
    <property type="evidence" value="ECO:0007669"/>
    <property type="project" value="Ensembl"/>
</dbReference>
<dbReference type="STRING" id="28377.ENSACAP00000002233"/>
<keyword evidence="1" id="KW-0175">Coiled coil</keyword>
<sequence length="630" mass="70021">MQGLRRALLLGRLWPGALPRPRRGLTSFPSLGSGWAAAEEEEFVFPEYLPSEPGQEEKKPPKGGEGPRPEERRRKPPRSGLHQASGRPDPSLPASGVSCPGCGAELHCRDPALPGYLPSEKYRSLKEEEAEEETVCQRCWLLVHHRQALKVEVSREEFHGLVGAALKAPPRHNRPPLVLLLADLLDLPESLLSPDLPGLLGDQAHLLVLGNKADLLPGDSPDYLRRLRGSLRQACAQAGLRAEEVHLISAKTGFGLEELITRLQRSWKFNGDVYLVGATNTGKSTLFNALLHSDYCKSRASQAIHRATISPWPGTTLNLLKFPIINPTPYRIFRREARLKADAEKTEEDLNEEERKQLNTLKKQGYLIGRIGRTFTEPQKQRKNCEIRFDPEALSFSMEEEASLPAKTAPTKVELTYNEVKDARWFYDTPGIVKDGCVLNLLNEKEVKYVLPTCAIIPRTFFLKPGMTLFLGALGRIDYLQGDSSSWFSVVASNLLPVHFTTLEKADALYQKHAGQTLLKIPMGGEERMKDFPPLISQDVTLEGIDEAQAVADIKLSTAGWVAVTAHSNNKIHLRCYTPKGTELTIRKPPLLPYIVNIKGPRLKGSPAYKTKKPPSLVSNLKANINQGKK</sequence>
<dbReference type="Gene3D" id="3.40.50.300">
    <property type="entry name" value="P-loop containing nucleotide triphosphate hydrolases"/>
    <property type="match status" value="1"/>
</dbReference>
<dbReference type="GO" id="GO:0005525">
    <property type="term" value="F:GTP binding"/>
    <property type="evidence" value="ECO:0007669"/>
    <property type="project" value="Ensembl"/>
</dbReference>
<feature type="coiled-coil region" evidence="1">
    <location>
        <begin position="336"/>
        <end position="364"/>
    </location>
</feature>
<gene>
    <name evidence="5" type="primary">NOA1</name>
</gene>
<name>H9G649_ANOCA</name>
<dbReference type="HOGENOM" id="CLU_014195_2_0_1"/>
<dbReference type="RefSeq" id="XP_003224714.1">
    <property type="nucleotide sequence ID" value="XM_003224666.4"/>
</dbReference>
<accession>H9G649</accession>
<keyword evidence="6" id="KW-1185">Reference proteome</keyword>
<dbReference type="eggNOG" id="KOG1249">
    <property type="taxonomic scope" value="Eukaryota"/>
</dbReference>
<dbReference type="InterPro" id="IPR006073">
    <property type="entry name" value="GTP-bd"/>
</dbReference>
<feature type="region of interest" description="Disordered" evidence="2">
    <location>
        <begin position="44"/>
        <end position="96"/>
    </location>
</feature>
<reference evidence="5" key="2">
    <citation type="submission" date="2025-08" db="UniProtKB">
        <authorList>
            <consortium name="Ensembl"/>
        </authorList>
    </citation>
    <scope>IDENTIFICATION</scope>
</reference>
<evidence type="ECO:0000259" key="3">
    <source>
        <dbReference type="Pfam" id="PF01926"/>
    </source>
</evidence>
<dbReference type="InterPro" id="IPR052807">
    <property type="entry name" value="Mito_transl_resp_regulator"/>
</dbReference>
<dbReference type="Pfam" id="PF01926">
    <property type="entry name" value="MMR_HSR1"/>
    <property type="match status" value="1"/>
</dbReference>
<dbReference type="Pfam" id="PF21516">
    <property type="entry name" value="YqeH-like_C"/>
    <property type="match status" value="1"/>
</dbReference>
<dbReference type="PANTHER" id="PTHR46406">
    <property type="entry name" value="NITRIC OXIDE-ASSOCIATED PROTEIN 1"/>
    <property type="match status" value="1"/>
</dbReference>
<dbReference type="GO" id="GO:0061668">
    <property type="term" value="P:mitochondrial ribosome assembly"/>
    <property type="evidence" value="ECO:0007669"/>
    <property type="project" value="Ensembl"/>
</dbReference>